<dbReference type="PANTHER" id="PTHR47751:SF2">
    <property type="entry name" value="DLTD N-TERMINAL DOMAIN PROTEIN (AFU_ORTHOLOGUE AFUA_8G00380)-RELATED"/>
    <property type="match status" value="1"/>
</dbReference>
<dbReference type="SUPFAM" id="SSF53474">
    <property type="entry name" value="alpha/beta-Hydrolases"/>
    <property type="match status" value="1"/>
</dbReference>
<sequence length="312" mass="35258">MSNLRQIEFKIIDGLLLRGFFFPTANRGPGIVITPGFNCVKEMFVLDVAEHFQRNGINALIYDPRSLGESEGLPRNNIDPVKQVSDYSDALSFLMAQPSVYARRVAFWGISFSATIALCAASLDKRARLCISICPLLNFEYTPEKFSKFLLQSMRDRQSQALGNSPLFLPVLMPDGKNPAGLGFQTSAEELDYMINAKARGAPNYENQTTLQSYYKLVVWQPHGIMRHMKPTPTMMIVPEKDFISPPEEQLALFNTFPEPKKSLIAPGKDHLNVLSGEEFPLLMNQQVKFLHRILAYHEIREGSRLSDLVRD</sequence>
<evidence type="ECO:0000313" key="3">
    <source>
        <dbReference type="EMBL" id="KAK8175664.1"/>
    </source>
</evidence>
<evidence type="ECO:0000256" key="1">
    <source>
        <dbReference type="ARBA" id="ARBA00029464"/>
    </source>
</evidence>
<dbReference type="EMBL" id="JBBWUH010000002">
    <property type="protein sequence ID" value="KAK8175664.1"/>
    <property type="molecule type" value="Genomic_DNA"/>
</dbReference>
<dbReference type="InterPro" id="IPR000383">
    <property type="entry name" value="Xaa-Pro-like_dom"/>
</dbReference>
<dbReference type="Gene3D" id="1.10.10.800">
    <property type="match status" value="1"/>
</dbReference>
<evidence type="ECO:0000259" key="2">
    <source>
        <dbReference type="Pfam" id="PF02129"/>
    </source>
</evidence>
<organism evidence="3 4">
    <name type="scientific">Phyllosticta citrichinensis</name>
    <dbReference type="NCBI Taxonomy" id="1130410"/>
    <lineage>
        <taxon>Eukaryota</taxon>
        <taxon>Fungi</taxon>
        <taxon>Dikarya</taxon>
        <taxon>Ascomycota</taxon>
        <taxon>Pezizomycotina</taxon>
        <taxon>Dothideomycetes</taxon>
        <taxon>Dothideomycetes incertae sedis</taxon>
        <taxon>Botryosphaeriales</taxon>
        <taxon>Phyllostictaceae</taxon>
        <taxon>Phyllosticta</taxon>
    </lineage>
</organism>
<accession>A0ABR1Y3B1</accession>
<dbReference type="PANTHER" id="PTHR47751">
    <property type="entry name" value="SUPERFAMILY HYDROLASE, PUTATIVE (AFU_ORTHOLOGUE AFUA_2G16580)-RELATED"/>
    <property type="match status" value="1"/>
</dbReference>
<dbReference type="Gene3D" id="3.40.50.1820">
    <property type="entry name" value="alpha/beta hydrolase"/>
    <property type="match status" value="1"/>
</dbReference>
<dbReference type="Pfam" id="PF02129">
    <property type="entry name" value="Peptidase_S15"/>
    <property type="match status" value="1"/>
</dbReference>
<dbReference type="InterPro" id="IPR029058">
    <property type="entry name" value="AB_hydrolase_fold"/>
</dbReference>
<gene>
    <name evidence="3" type="ORF">IWX90DRAFT_483698</name>
</gene>
<keyword evidence="3" id="KW-0378">Hydrolase</keyword>
<reference evidence="3 4" key="1">
    <citation type="journal article" date="2022" name="G3 (Bethesda)">
        <title>Enemy or ally: a genomic approach to elucidate the lifestyle of Phyllosticta citrichinaensis.</title>
        <authorList>
            <person name="Buijs V.A."/>
            <person name="Groenewald J.Z."/>
            <person name="Haridas S."/>
            <person name="LaButti K.M."/>
            <person name="Lipzen A."/>
            <person name="Martin F.M."/>
            <person name="Barry K."/>
            <person name="Grigoriev I.V."/>
            <person name="Crous P.W."/>
            <person name="Seidl M.F."/>
        </authorList>
    </citation>
    <scope>NUCLEOTIDE SEQUENCE [LARGE SCALE GENOMIC DNA]</scope>
    <source>
        <strain evidence="3 4">CBS 129764</strain>
    </source>
</reference>
<dbReference type="Proteomes" id="UP001456524">
    <property type="component" value="Unassembled WGS sequence"/>
</dbReference>
<dbReference type="InterPro" id="IPR051411">
    <property type="entry name" value="Polyketide_trans_af380"/>
</dbReference>
<feature type="domain" description="Xaa-Pro dipeptidyl-peptidase-like" evidence="2">
    <location>
        <begin position="52"/>
        <end position="134"/>
    </location>
</feature>
<protein>
    <submittedName>
        <fullName evidence="3">Alpha/Beta hydrolase protein</fullName>
    </submittedName>
</protein>
<evidence type="ECO:0000313" key="4">
    <source>
        <dbReference type="Proteomes" id="UP001456524"/>
    </source>
</evidence>
<dbReference type="GO" id="GO:0016787">
    <property type="term" value="F:hydrolase activity"/>
    <property type="evidence" value="ECO:0007669"/>
    <property type="project" value="UniProtKB-KW"/>
</dbReference>
<keyword evidence="4" id="KW-1185">Reference proteome</keyword>
<comment type="caution">
    <text evidence="3">The sequence shown here is derived from an EMBL/GenBank/DDBJ whole genome shotgun (WGS) entry which is preliminary data.</text>
</comment>
<name>A0ABR1Y3B1_9PEZI</name>
<comment type="similarity">
    <text evidence="1">Belongs to the polyketide transferase af380 family.</text>
</comment>
<proteinExistence type="inferred from homology"/>